<gene>
    <name evidence="2" type="ORF">GCM10023203_44860</name>
</gene>
<proteinExistence type="predicted"/>
<reference evidence="3" key="1">
    <citation type="journal article" date="2019" name="Int. J. Syst. Evol. Microbiol.">
        <title>The Global Catalogue of Microorganisms (GCM) 10K type strain sequencing project: providing services to taxonomists for standard genome sequencing and annotation.</title>
        <authorList>
            <consortium name="The Broad Institute Genomics Platform"/>
            <consortium name="The Broad Institute Genome Sequencing Center for Infectious Disease"/>
            <person name="Wu L."/>
            <person name="Ma J."/>
        </authorList>
    </citation>
    <scope>NUCLEOTIDE SEQUENCE [LARGE SCALE GENOMIC DNA]</scope>
    <source>
        <strain evidence="3">JCM 17983</strain>
    </source>
</reference>
<evidence type="ECO:0000256" key="1">
    <source>
        <dbReference type="SAM" id="MobiDB-lite"/>
    </source>
</evidence>
<organism evidence="2 3">
    <name type="scientific">Actinomycetospora straminea</name>
    <dbReference type="NCBI Taxonomy" id="663607"/>
    <lineage>
        <taxon>Bacteria</taxon>
        <taxon>Bacillati</taxon>
        <taxon>Actinomycetota</taxon>
        <taxon>Actinomycetes</taxon>
        <taxon>Pseudonocardiales</taxon>
        <taxon>Pseudonocardiaceae</taxon>
        <taxon>Actinomycetospora</taxon>
    </lineage>
</organism>
<evidence type="ECO:0000313" key="2">
    <source>
        <dbReference type="EMBL" id="GAA4887061.1"/>
    </source>
</evidence>
<name>A0ABP9EU91_9PSEU</name>
<dbReference type="Proteomes" id="UP001500457">
    <property type="component" value="Unassembled WGS sequence"/>
</dbReference>
<keyword evidence="3" id="KW-1185">Reference proteome</keyword>
<feature type="compositionally biased region" description="Basic and acidic residues" evidence="1">
    <location>
        <begin position="12"/>
        <end position="33"/>
    </location>
</feature>
<protein>
    <submittedName>
        <fullName evidence="2">Uncharacterized protein</fullName>
    </submittedName>
</protein>
<dbReference type="EMBL" id="BAABHQ010000014">
    <property type="protein sequence ID" value="GAA4887061.1"/>
    <property type="molecule type" value="Genomic_DNA"/>
</dbReference>
<accession>A0ABP9EU91</accession>
<sequence>MSTTSAGITQVRQERSTDRGADREGGRAPDRPRGGGPPGRDPVRGRSRTAVEVGARPGRPPRDARPSPAGKAS</sequence>
<comment type="caution">
    <text evidence="2">The sequence shown here is derived from an EMBL/GenBank/DDBJ whole genome shotgun (WGS) entry which is preliminary data.</text>
</comment>
<feature type="compositionally biased region" description="Polar residues" evidence="1">
    <location>
        <begin position="1"/>
        <end position="11"/>
    </location>
</feature>
<evidence type="ECO:0000313" key="3">
    <source>
        <dbReference type="Proteomes" id="UP001500457"/>
    </source>
</evidence>
<feature type="region of interest" description="Disordered" evidence="1">
    <location>
        <begin position="1"/>
        <end position="73"/>
    </location>
</feature>